<evidence type="ECO:0000256" key="1">
    <source>
        <dbReference type="ARBA" id="ARBA00010617"/>
    </source>
</evidence>
<evidence type="ECO:0000256" key="6">
    <source>
        <dbReference type="PIRSR" id="PIRSR602401-1"/>
    </source>
</evidence>
<dbReference type="CDD" id="cd11065">
    <property type="entry name" value="CYP64-like"/>
    <property type="match status" value="1"/>
</dbReference>
<evidence type="ECO:0000256" key="5">
    <source>
        <dbReference type="ARBA" id="ARBA00023033"/>
    </source>
</evidence>
<evidence type="ECO:0000313" key="8">
    <source>
        <dbReference type="Proteomes" id="UP000443090"/>
    </source>
</evidence>
<feature type="binding site" description="axial binding residue" evidence="6">
    <location>
        <position position="313"/>
    </location>
    <ligand>
        <name>heme</name>
        <dbReference type="ChEBI" id="CHEBI:30413"/>
    </ligand>
    <ligandPart>
        <name>Fe</name>
        <dbReference type="ChEBI" id="CHEBI:18248"/>
    </ligandPart>
</feature>
<proteinExistence type="inferred from homology"/>
<evidence type="ECO:0000256" key="3">
    <source>
        <dbReference type="ARBA" id="ARBA00023002"/>
    </source>
</evidence>
<sequence length="401" mass="46135">MAHNVLNIKACEKYTPSQDLEIKQTMNDLIDTPTDFVKHFRRYATSLTTSMVFGFRCPTYEDRKVQELFNQLEEFTVLAMNPMTALMDFFPILRYLPDAVNPIARKSKILFKATTSLYLSHWMPFKQQDVNVEDRFTFCKDQMETQRREGFSDEQAAWNAGSMLQAGSDTTSSTLVAFVQALAMFPDVQRKAKEEIDKVIGKDRLPIMDDERHLPCLWACRKELLRWMPAGILGALPHSCTKDDEYMGYTIPKGASIVNNVWGINMDEKRFPNPREFRPERYMGDTTTSAESAALPDATKRDHYTFGAERRICQGMHLAERSLFLAMSRLIWGFNVQKAKGTDGKDIDIDVDKFTQGIVCMPDTFECDIRPRDSAREEMLRSAWREAKATLSPQDLLVKEY</sequence>
<reference evidence="7 8" key="1">
    <citation type="submission" date="2018-05" db="EMBL/GenBank/DDBJ databases">
        <title>Genome sequencing and assembly of the regulated plant pathogen Lachnellula willkommii and related sister species for the development of diagnostic species identification markers.</title>
        <authorList>
            <person name="Giroux E."/>
            <person name="Bilodeau G."/>
        </authorList>
    </citation>
    <scope>NUCLEOTIDE SEQUENCE [LARGE SCALE GENOMIC DNA]</scope>
    <source>
        <strain evidence="7 8">CBS 160.35</strain>
    </source>
</reference>
<dbReference type="Proteomes" id="UP000443090">
    <property type="component" value="Unassembled WGS sequence"/>
</dbReference>
<dbReference type="GO" id="GO:0005506">
    <property type="term" value="F:iron ion binding"/>
    <property type="evidence" value="ECO:0007669"/>
    <property type="project" value="InterPro"/>
</dbReference>
<accession>A0A8H8RHA2</accession>
<comment type="cofactor">
    <cofactor evidence="6">
        <name>heme</name>
        <dbReference type="ChEBI" id="CHEBI:30413"/>
    </cofactor>
</comment>
<keyword evidence="6" id="KW-0349">Heme</keyword>
<dbReference type="Pfam" id="PF00067">
    <property type="entry name" value="p450"/>
    <property type="match status" value="1"/>
</dbReference>
<gene>
    <name evidence="7" type="primary">yanC_1</name>
    <name evidence="7" type="ORF">LOCC1_G008803</name>
</gene>
<name>A0A8H8RHA2_9HELO</name>
<evidence type="ECO:0000256" key="4">
    <source>
        <dbReference type="ARBA" id="ARBA00023004"/>
    </source>
</evidence>
<keyword evidence="5 7" id="KW-0503">Monooxygenase</keyword>
<dbReference type="PANTHER" id="PTHR46300">
    <property type="entry name" value="P450, PUTATIVE (EUROFUNG)-RELATED-RELATED"/>
    <property type="match status" value="1"/>
</dbReference>
<dbReference type="PRINTS" id="PR00463">
    <property type="entry name" value="EP450I"/>
</dbReference>
<dbReference type="InterPro" id="IPR001128">
    <property type="entry name" value="Cyt_P450"/>
</dbReference>
<evidence type="ECO:0000256" key="2">
    <source>
        <dbReference type="ARBA" id="ARBA00022723"/>
    </source>
</evidence>
<comment type="similarity">
    <text evidence="1">Belongs to the cytochrome P450 family.</text>
</comment>
<keyword evidence="3" id="KW-0560">Oxidoreductase</keyword>
<organism evidence="7 8">
    <name type="scientific">Lachnellula occidentalis</name>
    <dbReference type="NCBI Taxonomy" id="215460"/>
    <lineage>
        <taxon>Eukaryota</taxon>
        <taxon>Fungi</taxon>
        <taxon>Dikarya</taxon>
        <taxon>Ascomycota</taxon>
        <taxon>Pezizomycotina</taxon>
        <taxon>Leotiomycetes</taxon>
        <taxon>Helotiales</taxon>
        <taxon>Lachnaceae</taxon>
        <taxon>Lachnellula</taxon>
    </lineage>
</organism>
<dbReference type="GO" id="GO:0016705">
    <property type="term" value="F:oxidoreductase activity, acting on paired donors, with incorporation or reduction of molecular oxygen"/>
    <property type="evidence" value="ECO:0007669"/>
    <property type="project" value="InterPro"/>
</dbReference>
<dbReference type="OrthoDB" id="1103324at2759"/>
<dbReference type="PRINTS" id="PR00385">
    <property type="entry name" value="P450"/>
</dbReference>
<dbReference type="GO" id="GO:0020037">
    <property type="term" value="F:heme binding"/>
    <property type="evidence" value="ECO:0007669"/>
    <property type="project" value="InterPro"/>
</dbReference>
<dbReference type="GO" id="GO:0004497">
    <property type="term" value="F:monooxygenase activity"/>
    <property type="evidence" value="ECO:0007669"/>
    <property type="project" value="UniProtKB-KW"/>
</dbReference>
<dbReference type="PANTHER" id="PTHR46300:SF2">
    <property type="entry name" value="CYTOCHROME P450 MONOOXYGENASE ALNH-RELATED"/>
    <property type="match status" value="1"/>
</dbReference>
<evidence type="ECO:0000313" key="7">
    <source>
        <dbReference type="EMBL" id="TVY35417.1"/>
    </source>
</evidence>
<protein>
    <submittedName>
        <fullName evidence="7">Cytochrome P450 monooxygenase</fullName>
    </submittedName>
</protein>
<dbReference type="EMBL" id="QGMI01000977">
    <property type="protein sequence ID" value="TVY35417.1"/>
    <property type="molecule type" value="Genomic_DNA"/>
</dbReference>
<comment type="caution">
    <text evidence="7">The sequence shown here is derived from an EMBL/GenBank/DDBJ whole genome shotgun (WGS) entry which is preliminary data.</text>
</comment>
<dbReference type="AlphaFoldDB" id="A0A8H8RHA2"/>
<keyword evidence="8" id="KW-1185">Reference proteome</keyword>
<keyword evidence="4 6" id="KW-0408">Iron</keyword>
<dbReference type="InterPro" id="IPR050364">
    <property type="entry name" value="Cytochrome_P450_fung"/>
</dbReference>
<keyword evidence="2 6" id="KW-0479">Metal-binding</keyword>
<dbReference type="Gene3D" id="1.10.630.10">
    <property type="entry name" value="Cytochrome P450"/>
    <property type="match status" value="1"/>
</dbReference>
<dbReference type="InterPro" id="IPR036396">
    <property type="entry name" value="Cyt_P450_sf"/>
</dbReference>
<dbReference type="SUPFAM" id="SSF48264">
    <property type="entry name" value="Cytochrome P450"/>
    <property type="match status" value="1"/>
</dbReference>
<dbReference type="InterPro" id="IPR002401">
    <property type="entry name" value="Cyt_P450_E_grp-I"/>
</dbReference>